<dbReference type="Gene3D" id="3.80.10.10">
    <property type="entry name" value="Ribonuclease Inhibitor"/>
    <property type="match status" value="1"/>
</dbReference>
<reference evidence="1 2" key="1">
    <citation type="journal article" date="2014" name="BMC Genomics">
        <title>Genome sequencing of four Aureobasidium pullulans varieties: biotechnological potential, stress tolerance, and description of new species.</title>
        <authorList>
            <person name="Gostin Ar C."/>
            <person name="Ohm R.A."/>
            <person name="Kogej T."/>
            <person name="Sonjak S."/>
            <person name="Turk M."/>
            <person name="Zajc J."/>
            <person name="Zalar P."/>
            <person name="Grube M."/>
            <person name="Sun H."/>
            <person name="Han J."/>
            <person name="Sharma A."/>
            <person name="Chiniquy J."/>
            <person name="Ngan C.Y."/>
            <person name="Lipzen A."/>
            <person name="Barry K."/>
            <person name="Grigoriev I.V."/>
            <person name="Gunde-Cimerman N."/>
        </authorList>
    </citation>
    <scope>NUCLEOTIDE SEQUENCE [LARGE SCALE GENOMIC DNA]</scope>
    <source>
        <strain evidence="1 2">CBS 110374</strain>
    </source>
</reference>
<dbReference type="InterPro" id="IPR032675">
    <property type="entry name" value="LRR_dom_sf"/>
</dbReference>
<proteinExistence type="predicted"/>
<dbReference type="STRING" id="1043003.A0A074W878"/>
<evidence type="ECO:0000313" key="2">
    <source>
        <dbReference type="Proteomes" id="UP000030672"/>
    </source>
</evidence>
<evidence type="ECO:0008006" key="3">
    <source>
        <dbReference type="Google" id="ProtNLM"/>
    </source>
</evidence>
<organism evidence="1 2">
    <name type="scientific">Aureobasidium melanogenum (strain CBS 110374)</name>
    <name type="common">Aureobasidium pullulans var. melanogenum</name>
    <dbReference type="NCBI Taxonomy" id="1043003"/>
    <lineage>
        <taxon>Eukaryota</taxon>
        <taxon>Fungi</taxon>
        <taxon>Dikarya</taxon>
        <taxon>Ascomycota</taxon>
        <taxon>Pezizomycotina</taxon>
        <taxon>Dothideomycetes</taxon>
        <taxon>Dothideomycetidae</taxon>
        <taxon>Dothideales</taxon>
        <taxon>Saccotheciaceae</taxon>
        <taxon>Aureobasidium</taxon>
    </lineage>
</organism>
<name>A0A074W878_AURM1</name>
<dbReference type="HOGENOM" id="CLU_523699_0_0_1"/>
<dbReference type="AlphaFoldDB" id="A0A074W878"/>
<protein>
    <recommendedName>
        <fullName evidence="3">F-box domain-containing protein</fullName>
    </recommendedName>
</protein>
<evidence type="ECO:0000313" key="1">
    <source>
        <dbReference type="EMBL" id="KEQ58756.1"/>
    </source>
</evidence>
<dbReference type="GeneID" id="63920421"/>
<keyword evidence="2" id="KW-1185">Reference proteome</keyword>
<dbReference type="Proteomes" id="UP000030672">
    <property type="component" value="Unassembled WGS sequence"/>
</dbReference>
<dbReference type="EMBL" id="KL584852">
    <property type="protein sequence ID" value="KEQ58756.1"/>
    <property type="molecule type" value="Genomic_DNA"/>
</dbReference>
<dbReference type="RefSeq" id="XP_040875779.1">
    <property type="nucleotide sequence ID" value="XM_041027048.1"/>
</dbReference>
<dbReference type="SUPFAM" id="SSF52047">
    <property type="entry name" value="RNI-like"/>
    <property type="match status" value="1"/>
</dbReference>
<accession>A0A074W878</accession>
<gene>
    <name evidence="1" type="ORF">M437DRAFT_78768</name>
</gene>
<sequence length="524" mass="59616">MALSPQHQGAIGFDTLPPEIQQEICNYLAGDRASLFAAIRVSRACYNCCIGMLWRNSTQKGLAKASTHARRQYYANMIYDWNLNHGRAWKMFDRLEFPLLESITFSGGGLSNVQLRRCLEMGLQTLRYNRCEFDATILELIATYCTQLRELEVTFPTTHKITPSQFTKFVQSFSDLQCLRLHGIRRYIMNEVFKWQSPLVAQLEELALTGYWDSNDYYPTTVAECLFRNNFLERCTGLRELRVDGGEGFSVRTFARLSSFDSLEVFYIDGWIDDIVADQLEAQFFYKHNPYPFPSLREFSMQGVSLAVNALLSSAPRTLLKLSLEVDDGGAGIRSTISRLSNLVSLSVTFSFFGEVFREDLDCISALSNLQELRIDKKAVNNPGFVSINCSWLTDQYFRSWIAKLRQLRILRLALSGFPSASITQACLQSLSDSCPLLADCQLMWEHDLNVWTSLEAPLFPNLEVFHLGQVKDHGHNQGKAAIDKVATRDVKVIQNLAPSLRRFFIESVRPHEKALMTIFKAGV</sequence>